<feature type="transmembrane region" description="Helical" evidence="3">
    <location>
        <begin position="7"/>
        <end position="24"/>
    </location>
</feature>
<evidence type="ECO:0000256" key="1">
    <source>
        <dbReference type="ARBA" id="ARBA00004370"/>
    </source>
</evidence>
<dbReference type="RefSeq" id="WP_336586088.1">
    <property type="nucleotide sequence ID" value="NZ_JBBAXC010000004.1"/>
</dbReference>
<proteinExistence type="inferred from homology"/>
<dbReference type="GO" id="GO:0016746">
    <property type="term" value="F:acyltransferase activity"/>
    <property type="evidence" value="ECO:0007669"/>
    <property type="project" value="UniProtKB-KW"/>
</dbReference>
<dbReference type="Pfam" id="PF01757">
    <property type="entry name" value="Acyl_transf_3"/>
    <property type="match status" value="1"/>
</dbReference>
<comment type="caution">
    <text evidence="5">The sequence shown here is derived from an EMBL/GenBank/DDBJ whole genome shotgun (WGS) entry which is preliminary data.</text>
</comment>
<feature type="transmembrane region" description="Helical" evidence="3">
    <location>
        <begin position="201"/>
        <end position="219"/>
    </location>
</feature>
<dbReference type="Proteomes" id="UP001312865">
    <property type="component" value="Unassembled WGS sequence"/>
</dbReference>
<dbReference type="PANTHER" id="PTHR37312">
    <property type="entry name" value="MEMBRANE-BOUND ACYLTRANSFERASE YKRP-RELATED"/>
    <property type="match status" value="1"/>
</dbReference>
<keyword evidence="3" id="KW-0472">Membrane</keyword>
<keyword evidence="6" id="KW-1185">Reference proteome</keyword>
<keyword evidence="3" id="KW-1133">Transmembrane helix</keyword>
<protein>
    <submittedName>
        <fullName evidence="5">Acyltransferase family protein</fullName>
    </submittedName>
</protein>
<evidence type="ECO:0000313" key="6">
    <source>
        <dbReference type="Proteomes" id="UP001312865"/>
    </source>
</evidence>
<feature type="transmembrane region" description="Helical" evidence="3">
    <location>
        <begin position="62"/>
        <end position="82"/>
    </location>
</feature>
<evidence type="ECO:0000313" key="5">
    <source>
        <dbReference type="EMBL" id="MEI5906654.1"/>
    </source>
</evidence>
<dbReference type="InterPro" id="IPR052734">
    <property type="entry name" value="Nod_factor_acetyltransferase"/>
</dbReference>
<keyword evidence="3" id="KW-0812">Transmembrane</keyword>
<evidence type="ECO:0000256" key="2">
    <source>
        <dbReference type="ARBA" id="ARBA00007400"/>
    </source>
</evidence>
<evidence type="ECO:0000256" key="3">
    <source>
        <dbReference type="SAM" id="Phobius"/>
    </source>
</evidence>
<feature type="transmembrane region" description="Helical" evidence="3">
    <location>
        <begin position="239"/>
        <end position="261"/>
    </location>
</feature>
<feature type="transmembrane region" description="Helical" evidence="3">
    <location>
        <begin position="97"/>
        <end position="115"/>
    </location>
</feature>
<name>A0ABU8HBE8_9BACI</name>
<keyword evidence="5" id="KW-0808">Transferase</keyword>
<evidence type="ECO:0000259" key="4">
    <source>
        <dbReference type="Pfam" id="PF01757"/>
    </source>
</evidence>
<comment type="subcellular location">
    <subcellularLocation>
        <location evidence="1">Membrane</location>
    </subcellularLocation>
</comment>
<organism evidence="5 6">
    <name type="scientific">Bacillus spongiae</name>
    <dbReference type="NCBI Taxonomy" id="2683610"/>
    <lineage>
        <taxon>Bacteria</taxon>
        <taxon>Bacillati</taxon>
        <taxon>Bacillota</taxon>
        <taxon>Bacilli</taxon>
        <taxon>Bacillales</taxon>
        <taxon>Bacillaceae</taxon>
        <taxon>Bacillus</taxon>
    </lineage>
</organism>
<reference evidence="5 6" key="1">
    <citation type="journal article" date="2018" name="J. Microbiol.">
        <title>Bacillus spongiae sp. nov., isolated from sponge of Jeju Island.</title>
        <authorList>
            <person name="Lee G.E."/>
            <person name="Im W.T."/>
            <person name="Park J.S."/>
        </authorList>
    </citation>
    <scope>NUCLEOTIDE SEQUENCE [LARGE SCALE GENOMIC DNA]</scope>
    <source>
        <strain evidence="5 6">135PIL107-10</strain>
    </source>
</reference>
<sequence>MRKDIKLSNMKGMLVFLVVFGHFIELNKENYYQIFVFIYTFHMPLFVFISGFLAKRMKVKKVINLIILYIIFQTACNFYFFLTGDSQLFKFNYDKPIFHLWYLVSMVFWYILAGIVGRLKLNNSGKILLLMFIIIISFFSRWYTDAIVDFMREFYPNFSSYTFSYQRTITFSPFFFAGLFMSREMLKQLYTTISTNKAKALLVVTAATVFLINEIIPNMEWLYKGSYGTYRFLAEDQSYLLKMILHFALSAWICLLILNVINEKKSIFTKWGDNSLGIFLMHPIFIFPLRHSDFMDKWNVDTQLLVIFIMSIIVTSILGSDFFSQKSRFITSPMITLEKLIRMLKDLYNTKVTIDRKRLSKIKP</sequence>
<gene>
    <name evidence="5" type="ORF">WAK64_06235</name>
</gene>
<feature type="transmembrane region" description="Helical" evidence="3">
    <location>
        <begin position="164"/>
        <end position="181"/>
    </location>
</feature>
<feature type="transmembrane region" description="Helical" evidence="3">
    <location>
        <begin position="273"/>
        <end position="291"/>
    </location>
</feature>
<comment type="similarity">
    <text evidence="2">Belongs to the acyltransferase 3 family.</text>
</comment>
<dbReference type="InterPro" id="IPR002656">
    <property type="entry name" value="Acyl_transf_3_dom"/>
</dbReference>
<feature type="domain" description="Acyltransferase 3" evidence="4">
    <location>
        <begin position="7"/>
        <end position="318"/>
    </location>
</feature>
<dbReference type="EMBL" id="JBBAXC010000004">
    <property type="protein sequence ID" value="MEI5906654.1"/>
    <property type="molecule type" value="Genomic_DNA"/>
</dbReference>
<feature type="transmembrane region" description="Helical" evidence="3">
    <location>
        <begin position="127"/>
        <end position="144"/>
    </location>
</feature>
<dbReference type="PANTHER" id="PTHR37312:SF1">
    <property type="entry name" value="MEMBRANE-BOUND ACYLTRANSFERASE YKRP-RELATED"/>
    <property type="match status" value="1"/>
</dbReference>
<accession>A0ABU8HBE8</accession>
<feature type="transmembrane region" description="Helical" evidence="3">
    <location>
        <begin position="303"/>
        <end position="324"/>
    </location>
</feature>
<keyword evidence="5" id="KW-0012">Acyltransferase</keyword>
<feature type="transmembrane region" description="Helical" evidence="3">
    <location>
        <begin position="30"/>
        <end position="50"/>
    </location>
</feature>